<keyword evidence="2" id="KW-1133">Transmembrane helix</keyword>
<feature type="transmembrane region" description="Helical" evidence="2">
    <location>
        <begin position="7"/>
        <end position="26"/>
    </location>
</feature>
<protein>
    <submittedName>
        <fullName evidence="3">Uncharacterized protein</fullName>
    </submittedName>
</protein>
<sequence>MKIVVKLLLMTLPIVALGVGFVALTISNKPAPVQEELAERAVSVRVIEARFAAIAPQASGFGLIAPARTYEAIAQVTGTILYINPLLRKGDILPEGALLVRLSDSDYKLAAAQARANIRSAEAKLAEIEVSEDNLEAGLAIEEESLTLKELELERLRKLFETGTASQASREGARAAYLAQLQKVQNLRNSLALLPTQRQVQTEQIAVHQATLATAELNIDRTELRLPFAARVDAVEVEIAQLVRNGQTVAKFDGINAAEVEAQIPASDMQTLFRQYEDETSGIALAPSELNKLLAELPISAQIVLKLGLQDIVWPATLDRISNSIDQKTGTMGVILRVDNAYSAAQLGTR</sequence>
<organism evidence="3">
    <name type="scientific">hydrothermal vent metagenome</name>
    <dbReference type="NCBI Taxonomy" id="652676"/>
    <lineage>
        <taxon>unclassified sequences</taxon>
        <taxon>metagenomes</taxon>
        <taxon>ecological metagenomes</taxon>
    </lineage>
</organism>
<feature type="non-terminal residue" evidence="3">
    <location>
        <position position="350"/>
    </location>
</feature>
<dbReference type="PANTHER" id="PTHR30469">
    <property type="entry name" value="MULTIDRUG RESISTANCE PROTEIN MDTA"/>
    <property type="match status" value="1"/>
</dbReference>
<keyword evidence="2" id="KW-0812">Transmembrane</keyword>
<evidence type="ECO:0000256" key="2">
    <source>
        <dbReference type="SAM" id="Phobius"/>
    </source>
</evidence>
<reference evidence="3" key="1">
    <citation type="submission" date="2018-06" db="EMBL/GenBank/DDBJ databases">
        <authorList>
            <person name="Zhirakovskaya E."/>
        </authorList>
    </citation>
    <scope>NUCLEOTIDE SEQUENCE</scope>
</reference>
<feature type="coiled-coil region" evidence="1">
    <location>
        <begin position="111"/>
        <end position="159"/>
    </location>
</feature>
<evidence type="ECO:0000256" key="1">
    <source>
        <dbReference type="SAM" id="Coils"/>
    </source>
</evidence>
<keyword evidence="1" id="KW-0175">Coiled coil</keyword>
<dbReference type="GO" id="GO:1990281">
    <property type="term" value="C:efflux pump complex"/>
    <property type="evidence" value="ECO:0007669"/>
    <property type="project" value="TreeGrafter"/>
</dbReference>
<keyword evidence="2" id="KW-0472">Membrane</keyword>
<dbReference type="GO" id="GO:0015562">
    <property type="term" value="F:efflux transmembrane transporter activity"/>
    <property type="evidence" value="ECO:0007669"/>
    <property type="project" value="TreeGrafter"/>
</dbReference>
<dbReference type="EMBL" id="UOEQ01000210">
    <property type="protein sequence ID" value="VAW19328.1"/>
    <property type="molecule type" value="Genomic_DNA"/>
</dbReference>
<evidence type="ECO:0000313" key="3">
    <source>
        <dbReference type="EMBL" id="VAW19328.1"/>
    </source>
</evidence>
<dbReference type="Gene3D" id="2.40.30.170">
    <property type="match status" value="1"/>
</dbReference>
<name>A0A3B0TMZ8_9ZZZZ</name>
<gene>
    <name evidence="3" type="ORF">MNBD_ALPHA11-1630</name>
</gene>
<dbReference type="SUPFAM" id="SSF111369">
    <property type="entry name" value="HlyD-like secretion proteins"/>
    <property type="match status" value="1"/>
</dbReference>
<dbReference type="Gene3D" id="2.40.50.100">
    <property type="match status" value="1"/>
</dbReference>
<proteinExistence type="predicted"/>
<dbReference type="Gene3D" id="1.10.287.470">
    <property type="entry name" value="Helix hairpin bin"/>
    <property type="match status" value="1"/>
</dbReference>
<dbReference type="AlphaFoldDB" id="A0A3B0TMZ8"/>
<accession>A0A3B0TMZ8</accession>